<accession>A0ABT1HFT5</accession>
<dbReference type="EMBL" id="JAMTCJ010000003">
    <property type="protein sequence ID" value="MCP2177103.1"/>
    <property type="molecule type" value="Genomic_DNA"/>
</dbReference>
<organism evidence="1 2">
    <name type="scientific">Williamsia maris</name>
    <dbReference type="NCBI Taxonomy" id="72806"/>
    <lineage>
        <taxon>Bacteria</taxon>
        <taxon>Bacillati</taxon>
        <taxon>Actinomycetota</taxon>
        <taxon>Actinomycetes</taxon>
        <taxon>Mycobacteriales</taxon>
        <taxon>Nocardiaceae</taxon>
        <taxon>Williamsia</taxon>
    </lineage>
</organism>
<dbReference type="Proteomes" id="UP001206895">
    <property type="component" value="Unassembled WGS sequence"/>
</dbReference>
<evidence type="ECO:0000313" key="1">
    <source>
        <dbReference type="EMBL" id="MCP2177103.1"/>
    </source>
</evidence>
<gene>
    <name evidence="1" type="ORF">LX13_002931</name>
</gene>
<proteinExistence type="predicted"/>
<dbReference type="RefSeq" id="WP_253662077.1">
    <property type="nucleotide sequence ID" value="NZ_BAAAJQ010000001.1"/>
</dbReference>
<keyword evidence="2" id="KW-1185">Reference proteome</keyword>
<protein>
    <submittedName>
        <fullName evidence="1">Uncharacterized protein</fullName>
    </submittedName>
</protein>
<sequence length="98" mass="10664">MRDERQEHPIGAQDVLADGVETAVFDGREVRKGTVAAFVANARALERSVEGTPESRRLEAQLLRAVPDLRSIGVLDVFTPRTPRLAAVMGGAERARGR</sequence>
<reference evidence="1 2" key="1">
    <citation type="submission" date="2022-06" db="EMBL/GenBank/DDBJ databases">
        <title>Genomic Encyclopedia of Archaeal and Bacterial Type Strains, Phase II (KMG-II): from individual species to whole genera.</title>
        <authorList>
            <person name="Goeker M."/>
        </authorList>
    </citation>
    <scope>NUCLEOTIDE SEQUENCE [LARGE SCALE GENOMIC DNA]</scope>
    <source>
        <strain evidence="1 2">DSM 44693</strain>
    </source>
</reference>
<evidence type="ECO:0000313" key="2">
    <source>
        <dbReference type="Proteomes" id="UP001206895"/>
    </source>
</evidence>
<name>A0ABT1HFT5_9NOCA</name>
<comment type="caution">
    <text evidence="1">The sequence shown here is derived from an EMBL/GenBank/DDBJ whole genome shotgun (WGS) entry which is preliminary data.</text>
</comment>